<evidence type="ECO:0000313" key="2">
    <source>
        <dbReference type="Proteomes" id="UP001321473"/>
    </source>
</evidence>
<dbReference type="GO" id="GO:0030682">
    <property type="term" value="P:symbiont-mediated perturbation of host defenses"/>
    <property type="evidence" value="ECO:0007669"/>
    <property type="project" value="InterPro"/>
</dbReference>
<comment type="caution">
    <text evidence="1">The sequence shown here is derived from an EMBL/GenBank/DDBJ whole genome shotgun (WGS) entry which is preliminary data.</text>
</comment>
<dbReference type="EMBL" id="JARKHS020006648">
    <property type="protein sequence ID" value="KAK8782463.1"/>
    <property type="molecule type" value="Genomic_DNA"/>
</dbReference>
<organism evidence="1 2">
    <name type="scientific">Amblyomma americanum</name>
    <name type="common">Lone star tick</name>
    <dbReference type="NCBI Taxonomy" id="6943"/>
    <lineage>
        <taxon>Eukaryota</taxon>
        <taxon>Metazoa</taxon>
        <taxon>Ecdysozoa</taxon>
        <taxon>Arthropoda</taxon>
        <taxon>Chelicerata</taxon>
        <taxon>Arachnida</taxon>
        <taxon>Acari</taxon>
        <taxon>Parasitiformes</taxon>
        <taxon>Ixodida</taxon>
        <taxon>Ixodoidea</taxon>
        <taxon>Ixodidae</taxon>
        <taxon>Amblyomminae</taxon>
        <taxon>Amblyomma</taxon>
    </lineage>
</organism>
<sequence>MISVEETGVPTLSYKFLWGNSNCFVLEDITKQPSTSDTVGTEQRDINAGNTQKKRGGCMLWVAGKSGEPDKACQDSFQKFCGTSGHHFNSAGCTRSPAE</sequence>
<protein>
    <recommendedName>
        <fullName evidence="3">Lipocalin</fullName>
    </recommendedName>
</protein>
<keyword evidence="2" id="KW-1185">Reference proteome</keyword>
<evidence type="ECO:0008006" key="3">
    <source>
        <dbReference type="Google" id="ProtNLM"/>
    </source>
</evidence>
<evidence type="ECO:0000313" key="1">
    <source>
        <dbReference type="EMBL" id="KAK8782463.1"/>
    </source>
</evidence>
<dbReference type="SUPFAM" id="SSF50814">
    <property type="entry name" value="Lipocalins"/>
    <property type="match status" value="1"/>
</dbReference>
<dbReference type="AlphaFoldDB" id="A0AAQ4F6F3"/>
<dbReference type="Proteomes" id="UP001321473">
    <property type="component" value="Unassembled WGS sequence"/>
</dbReference>
<proteinExistence type="predicted"/>
<name>A0AAQ4F6F3_AMBAM</name>
<dbReference type="Pfam" id="PF02098">
    <property type="entry name" value="His_binding"/>
    <property type="match status" value="1"/>
</dbReference>
<dbReference type="GO" id="GO:0043176">
    <property type="term" value="F:amine binding"/>
    <property type="evidence" value="ECO:0007669"/>
    <property type="project" value="InterPro"/>
</dbReference>
<dbReference type="InterPro" id="IPR002970">
    <property type="entry name" value="Tick_his-bd"/>
</dbReference>
<dbReference type="Gene3D" id="2.40.128.20">
    <property type="match status" value="1"/>
</dbReference>
<gene>
    <name evidence="1" type="ORF">V5799_016196</name>
</gene>
<dbReference type="InterPro" id="IPR012674">
    <property type="entry name" value="Calycin"/>
</dbReference>
<accession>A0AAQ4F6F3</accession>
<reference evidence="1 2" key="1">
    <citation type="journal article" date="2023" name="Arcadia Sci">
        <title>De novo assembly of a long-read Amblyomma americanum tick genome.</title>
        <authorList>
            <person name="Chou S."/>
            <person name="Poskanzer K.E."/>
            <person name="Rollins M."/>
            <person name="Thuy-Boun P.S."/>
        </authorList>
    </citation>
    <scope>NUCLEOTIDE SEQUENCE [LARGE SCALE GENOMIC DNA]</scope>
    <source>
        <strain evidence="1">F_SG_1</strain>
        <tissue evidence="1">Salivary glands</tissue>
    </source>
</reference>